<evidence type="ECO:0000256" key="1">
    <source>
        <dbReference type="SAM" id="MobiDB-lite"/>
    </source>
</evidence>
<protein>
    <submittedName>
        <fullName evidence="2">Uncharacterized protein</fullName>
    </submittedName>
</protein>
<dbReference type="EMBL" id="JAMKFB020000024">
    <property type="protein sequence ID" value="KAL0156160.1"/>
    <property type="molecule type" value="Genomic_DNA"/>
</dbReference>
<gene>
    <name evidence="2" type="ORF">M9458_047406</name>
</gene>
<feature type="non-terminal residue" evidence="2">
    <location>
        <position position="1"/>
    </location>
</feature>
<proteinExistence type="predicted"/>
<name>A0ABD0N347_CIRMR</name>
<organism evidence="2 3">
    <name type="scientific">Cirrhinus mrigala</name>
    <name type="common">Mrigala</name>
    <dbReference type="NCBI Taxonomy" id="683832"/>
    <lineage>
        <taxon>Eukaryota</taxon>
        <taxon>Metazoa</taxon>
        <taxon>Chordata</taxon>
        <taxon>Craniata</taxon>
        <taxon>Vertebrata</taxon>
        <taxon>Euteleostomi</taxon>
        <taxon>Actinopterygii</taxon>
        <taxon>Neopterygii</taxon>
        <taxon>Teleostei</taxon>
        <taxon>Ostariophysi</taxon>
        <taxon>Cypriniformes</taxon>
        <taxon>Cyprinidae</taxon>
        <taxon>Labeoninae</taxon>
        <taxon>Labeonini</taxon>
        <taxon>Cirrhinus</taxon>
    </lineage>
</organism>
<keyword evidence="3" id="KW-1185">Reference proteome</keyword>
<feature type="region of interest" description="Disordered" evidence="1">
    <location>
        <begin position="1"/>
        <end position="59"/>
    </location>
</feature>
<dbReference type="Proteomes" id="UP001529510">
    <property type="component" value="Unassembled WGS sequence"/>
</dbReference>
<feature type="compositionally biased region" description="Polar residues" evidence="1">
    <location>
        <begin position="11"/>
        <end position="29"/>
    </location>
</feature>
<comment type="caution">
    <text evidence="2">The sequence shown here is derived from an EMBL/GenBank/DDBJ whole genome shotgun (WGS) entry which is preliminary data.</text>
</comment>
<evidence type="ECO:0000313" key="3">
    <source>
        <dbReference type="Proteomes" id="UP001529510"/>
    </source>
</evidence>
<dbReference type="AlphaFoldDB" id="A0ABD0N347"/>
<feature type="non-terminal residue" evidence="2">
    <location>
        <position position="181"/>
    </location>
</feature>
<sequence>SHGLSDEDNSSEVFLTTDSEYSSSVAQSTRELDLIPPSPTSFRSVTSTHPSSSSHRTRREHMNAFDSDFILPSRQIELLRVTEKRTALCVRTSSLEYPPPVSMPTTPTSSSNQKRWTRPSSFDLCFSAPEPRPVPVRTLSEDSGVQRLSAHSAGSPHRPCHSTLRVYPQYRTGLPKDTSVK</sequence>
<evidence type="ECO:0000313" key="2">
    <source>
        <dbReference type="EMBL" id="KAL0156160.1"/>
    </source>
</evidence>
<accession>A0ABD0N347</accession>
<feature type="compositionally biased region" description="Low complexity" evidence="1">
    <location>
        <begin position="41"/>
        <end position="54"/>
    </location>
</feature>
<feature type="region of interest" description="Disordered" evidence="1">
    <location>
        <begin position="95"/>
        <end position="181"/>
    </location>
</feature>
<reference evidence="2 3" key="1">
    <citation type="submission" date="2024-05" db="EMBL/GenBank/DDBJ databases">
        <title>Genome sequencing and assembly of Indian major carp, Cirrhinus mrigala (Hamilton, 1822).</title>
        <authorList>
            <person name="Mohindra V."/>
            <person name="Chowdhury L.M."/>
            <person name="Lal K."/>
            <person name="Jena J.K."/>
        </authorList>
    </citation>
    <scope>NUCLEOTIDE SEQUENCE [LARGE SCALE GENOMIC DNA]</scope>
    <source>
        <strain evidence="2">CM1030</strain>
        <tissue evidence="2">Blood</tissue>
    </source>
</reference>
<feature type="compositionally biased region" description="Acidic residues" evidence="1">
    <location>
        <begin position="1"/>
        <end position="10"/>
    </location>
</feature>